<keyword evidence="3" id="KW-1185">Reference proteome</keyword>
<name>A0A8S1ZYB9_ARAAE</name>
<feature type="region of interest" description="Disordered" evidence="1">
    <location>
        <begin position="1"/>
        <end position="42"/>
    </location>
</feature>
<sequence>MAPARINSPPEPKSSEEELSDSQVSFSSEDDENTNGETEANGTKDEFWVRYPSLKRYLSKEIVKESVPEKYVLEKAKLIGDDKAKELNDKCDVLFIKEMEHLINKFRFMADVLELLFL</sequence>
<dbReference type="AlphaFoldDB" id="A0A8S1ZYB9"/>
<organism evidence="2 3">
    <name type="scientific">Arabidopsis arenosa</name>
    <name type="common">Sand rock-cress</name>
    <name type="synonym">Cardaminopsis arenosa</name>
    <dbReference type="NCBI Taxonomy" id="38785"/>
    <lineage>
        <taxon>Eukaryota</taxon>
        <taxon>Viridiplantae</taxon>
        <taxon>Streptophyta</taxon>
        <taxon>Embryophyta</taxon>
        <taxon>Tracheophyta</taxon>
        <taxon>Spermatophyta</taxon>
        <taxon>Magnoliopsida</taxon>
        <taxon>eudicotyledons</taxon>
        <taxon>Gunneridae</taxon>
        <taxon>Pentapetalae</taxon>
        <taxon>rosids</taxon>
        <taxon>malvids</taxon>
        <taxon>Brassicales</taxon>
        <taxon>Brassicaceae</taxon>
        <taxon>Camelineae</taxon>
        <taxon>Arabidopsis</taxon>
    </lineage>
</organism>
<evidence type="ECO:0000313" key="2">
    <source>
        <dbReference type="EMBL" id="CAE5963795.1"/>
    </source>
</evidence>
<reference evidence="2" key="1">
    <citation type="submission" date="2021-01" db="EMBL/GenBank/DDBJ databases">
        <authorList>
            <person name="Bezrukov I."/>
        </authorList>
    </citation>
    <scope>NUCLEOTIDE SEQUENCE</scope>
</reference>
<evidence type="ECO:0000256" key="1">
    <source>
        <dbReference type="SAM" id="MobiDB-lite"/>
    </source>
</evidence>
<dbReference type="EMBL" id="LR999452">
    <property type="protein sequence ID" value="CAE5963795.1"/>
    <property type="molecule type" value="Genomic_DNA"/>
</dbReference>
<proteinExistence type="predicted"/>
<evidence type="ECO:0000313" key="3">
    <source>
        <dbReference type="Proteomes" id="UP000682877"/>
    </source>
</evidence>
<gene>
    <name evidence="2" type="ORF">AARE701A_LOCUS5178</name>
</gene>
<accession>A0A8S1ZYB9</accession>
<protein>
    <submittedName>
        <fullName evidence="2">Uncharacterized protein</fullName>
    </submittedName>
</protein>
<dbReference type="Proteomes" id="UP000682877">
    <property type="component" value="Chromosome 2"/>
</dbReference>